<feature type="compositionally biased region" description="Acidic residues" evidence="2">
    <location>
        <begin position="158"/>
        <end position="169"/>
    </location>
</feature>
<feature type="region of interest" description="Disordered" evidence="2">
    <location>
        <begin position="1"/>
        <end position="36"/>
    </location>
</feature>
<organism evidence="4 5">
    <name type="scientific">Collybiopsis confluens</name>
    <dbReference type="NCBI Taxonomy" id="2823264"/>
    <lineage>
        <taxon>Eukaryota</taxon>
        <taxon>Fungi</taxon>
        <taxon>Dikarya</taxon>
        <taxon>Basidiomycota</taxon>
        <taxon>Agaricomycotina</taxon>
        <taxon>Agaricomycetes</taxon>
        <taxon>Agaricomycetidae</taxon>
        <taxon>Agaricales</taxon>
        <taxon>Marasmiineae</taxon>
        <taxon>Omphalotaceae</taxon>
        <taxon>Collybiopsis</taxon>
    </lineage>
</organism>
<feature type="region of interest" description="Disordered" evidence="2">
    <location>
        <begin position="143"/>
        <end position="233"/>
    </location>
</feature>
<feature type="domain" description="Wbp11/ELF5/Saf1 N-terminal" evidence="3">
    <location>
        <begin position="2"/>
        <end position="77"/>
    </location>
</feature>
<dbReference type="GO" id="GO:0006396">
    <property type="term" value="P:RNA processing"/>
    <property type="evidence" value="ECO:0007669"/>
    <property type="project" value="InterPro"/>
</dbReference>
<comment type="caution">
    <text evidence="4">The sequence shown here is derived from an EMBL/GenBank/DDBJ whole genome shotgun (WGS) entry which is preliminary data.</text>
</comment>
<feature type="compositionally biased region" description="Polar residues" evidence="2">
    <location>
        <begin position="300"/>
        <end position="310"/>
    </location>
</feature>
<keyword evidence="5" id="KW-1185">Reference proteome</keyword>
<gene>
    <name evidence="4" type="ORF">D9757_002316</name>
</gene>
<dbReference type="OrthoDB" id="205569at2759"/>
<evidence type="ECO:0000256" key="2">
    <source>
        <dbReference type="SAM" id="MobiDB-lite"/>
    </source>
</evidence>
<sequence>MGKTLNPADAYRKSLRKKELKKARNNTTQRSKAREFTLVKKDTRELEDEIEQLEGLAQPSASDKARLSAAKSELDNIVAKKEAYVKEHPEHRRLVFRARKDKDMTEEIILPKKRNYFDKNGLPRHPERSIYYDKIMNPYGVAPPGMPYIERPLLPGEIDSEGEDDDDEITMPHGAPPQMDEPVSSDDDIPMPDDVGTSGDDDAGDPSQPPLPPGLPPILSGINPPLPSGPPPLPIGIPFPPLLAAGMIPLPPAGFTYGNVPVPPTGFPLPMGYPSLNLPPPPPPGFFSRREKSASAMQDPLSSIPHQTFQAHRASRITAHPSLPAKPAAGTPSSVVTNATVSAEPQLRDFKKEATAFVPTALKRKRGGASAASSRVNAAPGVDNDDGDDDSPAAAPRPDLLSTIAGQFGPVPPVAKQEQNAVIKTKSEVPKKQDDYERFVEDIGDILNP</sequence>
<evidence type="ECO:0000256" key="1">
    <source>
        <dbReference type="SAM" id="Coils"/>
    </source>
</evidence>
<proteinExistence type="predicted"/>
<dbReference type="Pfam" id="PF09429">
    <property type="entry name" value="Wbp11"/>
    <property type="match status" value="1"/>
</dbReference>
<feature type="compositionally biased region" description="Basic residues" evidence="2">
    <location>
        <begin position="13"/>
        <end position="24"/>
    </location>
</feature>
<evidence type="ECO:0000313" key="5">
    <source>
        <dbReference type="Proteomes" id="UP000518752"/>
    </source>
</evidence>
<feature type="region of interest" description="Disordered" evidence="2">
    <location>
        <begin position="362"/>
        <end position="400"/>
    </location>
</feature>
<accession>A0A8H5I031</accession>
<feature type="coiled-coil region" evidence="1">
    <location>
        <begin position="36"/>
        <end position="87"/>
    </location>
</feature>
<dbReference type="Pfam" id="PF12622">
    <property type="entry name" value="NpwBP"/>
    <property type="match status" value="1"/>
</dbReference>
<feature type="region of interest" description="Disordered" evidence="2">
    <location>
        <begin position="280"/>
        <end position="337"/>
    </location>
</feature>
<protein>
    <recommendedName>
        <fullName evidence="3">Wbp11/ELF5/Saf1 N-terminal domain-containing protein</fullName>
    </recommendedName>
</protein>
<feature type="compositionally biased region" description="Pro residues" evidence="2">
    <location>
        <begin position="207"/>
        <end position="216"/>
    </location>
</feature>
<feature type="compositionally biased region" description="Pro residues" evidence="2">
    <location>
        <begin position="224"/>
        <end position="233"/>
    </location>
</feature>
<dbReference type="InterPro" id="IPR019007">
    <property type="entry name" value="Wbp11/ELF5/Saf1_N"/>
</dbReference>
<dbReference type="EMBL" id="JAACJN010000005">
    <property type="protein sequence ID" value="KAF5392531.1"/>
    <property type="molecule type" value="Genomic_DNA"/>
</dbReference>
<evidence type="ECO:0000259" key="3">
    <source>
        <dbReference type="Pfam" id="PF09429"/>
    </source>
</evidence>
<reference evidence="4 5" key="1">
    <citation type="journal article" date="2020" name="ISME J.">
        <title>Uncovering the hidden diversity of litter-decomposition mechanisms in mushroom-forming fungi.</title>
        <authorList>
            <person name="Floudas D."/>
            <person name="Bentzer J."/>
            <person name="Ahren D."/>
            <person name="Johansson T."/>
            <person name="Persson P."/>
            <person name="Tunlid A."/>
        </authorList>
    </citation>
    <scope>NUCLEOTIDE SEQUENCE [LARGE SCALE GENOMIC DNA]</scope>
    <source>
        <strain evidence="4 5">CBS 406.79</strain>
    </source>
</reference>
<dbReference type="AlphaFoldDB" id="A0A8H5I031"/>
<keyword evidence="1" id="KW-0175">Coiled coil</keyword>
<name>A0A8H5I031_9AGAR</name>
<dbReference type="Proteomes" id="UP000518752">
    <property type="component" value="Unassembled WGS sequence"/>
</dbReference>
<evidence type="ECO:0000313" key="4">
    <source>
        <dbReference type="EMBL" id="KAF5392531.1"/>
    </source>
</evidence>